<comment type="catalytic activity">
    <reaction evidence="6 7">
        <text>UDP-alpha-D-glucose + 2 NAD(+) + H2O = UDP-alpha-D-glucuronate + 2 NADH + 3 H(+)</text>
        <dbReference type="Rhea" id="RHEA:23596"/>
        <dbReference type="ChEBI" id="CHEBI:15377"/>
        <dbReference type="ChEBI" id="CHEBI:15378"/>
        <dbReference type="ChEBI" id="CHEBI:57540"/>
        <dbReference type="ChEBI" id="CHEBI:57945"/>
        <dbReference type="ChEBI" id="CHEBI:58052"/>
        <dbReference type="ChEBI" id="CHEBI:58885"/>
        <dbReference type="EC" id="1.1.1.22"/>
    </reaction>
</comment>
<dbReference type="InterPro" id="IPR014027">
    <property type="entry name" value="UDP-Glc/GDP-Man_DH_C"/>
</dbReference>
<feature type="domain" description="UDP-glucose/GDP-mannose dehydrogenase C-terminal" evidence="11">
    <location>
        <begin position="310"/>
        <end position="411"/>
    </location>
</feature>
<gene>
    <name evidence="12" type="ORF">CH333_07305</name>
</gene>
<dbReference type="InterPro" id="IPR017476">
    <property type="entry name" value="UDP-Glc/GDP-Man"/>
</dbReference>
<dbReference type="EMBL" id="NOZQ01000162">
    <property type="protein sequence ID" value="OYD14730.1"/>
    <property type="molecule type" value="Genomic_DNA"/>
</dbReference>
<reference evidence="12 13" key="1">
    <citation type="submission" date="2017-07" db="EMBL/GenBank/DDBJ databases">
        <title>Recovery of genomes from metagenomes via a dereplication, aggregation, and scoring strategy.</title>
        <authorList>
            <person name="Sieber C.M."/>
            <person name="Probst A.J."/>
            <person name="Sharrar A."/>
            <person name="Thomas B.C."/>
            <person name="Hess M."/>
            <person name="Tringe S.G."/>
            <person name="Banfield J.F."/>
        </authorList>
    </citation>
    <scope>NUCLEOTIDE SEQUENCE [LARGE SCALE GENOMIC DNA]</scope>
    <source>
        <strain evidence="12">JGI_Cruoil_03_44_89</strain>
    </source>
</reference>
<dbReference type="GO" id="GO:0000271">
    <property type="term" value="P:polysaccharide biosynthetic process"/>
    <property type="evidence" value="ECO:0007669"/>
    <property type="project" value="InterPro"/>
</dbReference>
<feature type="binding site" evidence="10">
    <location>
        <position position="152"/>
    </location>
    <ligand>
        <name>NAD(+)</name>
        <dbReference type="ChEBI" id="CHEBI:57540"/>
    </ligand>
</feature>
<evidence type="ECO:0000256" key="5">
    <source>
        <dbReference type="ARBA" id="ARBA00023027"/>
    </source>
</evidence>
<dbReference type="InterPro" id="IPR008927">
    <property type="entry name" value="6-PGluconate_DH-like_C_sf"/>
</dbReference>
<evidence type="ECO:0000256" key="6">
    <source>
        <dbReference type="ARBA" id="ARBA00047473"/>
    </source>
</evidence>
<dbReference type="PIRSF" id="PIRSF000124">
    <property type="entry name" value="UDPglc_GDPman_dh"/>
    <property type="match status" value="1"/>
</dbReference>
<dbReference type="SMART" id="SM00984">
    <property type="entry name" value="UDPG_MGDP_dh_C"/>
    <property type="match status" value="1"/>
</dbReference>
<feature type="binding site" evidence="9">
    <location>
        <position position="201"/>
    </location>
    <ligand>
        <name>substrate</name>
    </ligand>
</feature>
<dbReference type="GO" id="GO:0003979">
    <property type="term" value="F:UDP-glucose 6-dehydrogenase activity"/>
    <property type="evidence" value="ECO:0007669"/>
    <property type="project" value="UniProtKB-EC"/>
</dbReference>
<dbReference type="GO" id="GO:0006065">
    <property type="term" value="P:UDP-glucuronate biosynthetic process"/>
    <property type="evidence" value="ECO:0007669"/>
    <property type="project" value="UniProtKB-UniPathway"/>
</dbReference>
<dbReference type="Pfam" id="PF03721">
    <property type="entry name" value="UDPG_MGDP_dh_N"/>
    <property type="match status" value="1"/>
</dbReference>
<dbReference type="GO" id="GO:0051287">
    <property type="term" value="F:NAD binding"/>
    <property type="evidence" value="ECO:0007669"/>
    <property type="project" value="InterPro"/>
</dbReference>
<dbReference type="PIRSF" id="PIRSF500134">
    <property type="entry name" value="UDPglc_DH_bac"/>
    <property type="match status" value="1"/>
</dbReference>
<comment type="pathway">
    <text evidence="1">Nucleotide-sugar biosynthesis; UDP-alpha-D-glucuronate biosynthesis; UDP-alpha-D-glucuronate from UDP-alpha-D-glucose: step 1/1.</text>
</comment>
<evidence type="ECO:0000259" key="11">
    <source>
        <dbReference type="SMART" id="SM00984"/>
    </source>
</evidence>
<dbReference type="InterPro" id="IPR036220">
    <property type="entry name" value="UDP-Glc/GDP-Man_DH_C_sf"/>
</dbReference>
<feature type="binding site" evidence="9">
    <location>
        <begin position="149"/>
        <end position="152"/>
    </location>
    <ligand>
        <name>substrate</name>
    </ligand>
</feature>
<sequence>MDIGVIGCGYVGLVTGVCLAELGHSLICVDNDEEKIRKLKAFIPPIYEHGLSQLLKKNKERLRFTTEIEDAARNSTVIFIAVGTPPRESGDADLSAVENVVTSIADYMDSYKLIVEKSTVPVQTGMKIKGIMEMRAGGVPFDIASNPEFLREGSAIDDFLHPDRIVIGLETEKAREILLKIYEPLGVPIIVTDIHSAEIIKHASNSFLATKISFINAVSVVCELSGANIREVVRGMGLDPRIGDKFLNAGVGFGGFCFPKDVRAFRRISEKLGFRFNLLKEVEKINELAKERFVEKMKDVLWNLQDKVVGVLGLSFKPNTDDMRYAPSIDIINMLLSDGARIVAYDPVAMDNAKKVLSHIEYKNNPYDVADGADCLAILTEWDEFKDLDLEKIKGLLKTPIVFDGRNIFERKEMEELGFIYRGVGV</sequence>
<dbReference type="Pfam" id="PF03720">
    <property type="entry name" value="UDPG_MGDP_dh_C"/>
    <property type="match status" value="1"/>
</dbReference>
<name>A0A235BQG9_UNCW3</name>
<keyword evidence="4 7" id="KW-0560">Oxidoreductase</keyword>
<dbReference type="SUPFAM" id="SSF52413">
    <property type="entry name" value="UDP-glucose/GDP-mannose dehydrogenase C-terminal domain"/>
    <property type="match status" value="1"/>
</dbReference>
<feature type="binding site" evidence="10">
    <location>
        <position position="260"/>
    </location>
    <ligand>
        <name>NAD(+)</name>
        <dbReference type="ChEBI" id="CHEBI:57540"/>
    </ligand>
</feature>
<dbReference type="Pfam" id="PF00984">
    <property type="entry name" value="UDPG_MGDP_dh"/>
    <property type="match status" value="1"/>
</dbReference>
<evidence type="ECO:0000313" key="13">
    <source>
        <dbReference type="Proteomes" id="UP000215215"/>
    </source>
</evidence>
<dbReference type="Proteomes" id="UP000215215">
    <property type="component" value="Unassembled WGS sequence"/>
</dbReference>
<keyword evidence="5 7" id="KW-0520">NAD</keyword>
<dbReference type="EC" id="1.1.1.22" evidence="3 7"/>
<feature type="binding site" evidence="10">
    <location>
        <position position="35"/>
    </location>
    <ligand>
        <name>NAD(+)</name>
        <dbReference type="ChEBI" id="CHEBI:57540"/>
    </ligand>
</feature>
<dbReference type="SUPFAM" id="SSF48179">
    <property type="entry name" value="6-phosphogluconate dehydrogenase C-terminal domain-like"/>
    <property type="match status" value="1"/>
</dbReference>
<feature type="binding site" evidence="10">
    <location>
        <position position="30"/>
    </location>
    <ligand>
        <name>NAD(+)</name>
        <dbReference type="ChEBI" id="CHEBI:57540"/>
    </ligand>
</feature>
<dbReference type="InterPro" id="IPR036291">
    <property type="entry name" value="NAD(P)-bd_dom_sf"/>
</dbReference>
<feature type="binding site" evidence="10">
    <location>
        <position position="324"/>
    </location>
    <ligand>
        <name>NAD(+)</name>
        <dbReference type="ChEBI" id="CHEBI:57540"/>
    </ligand>
</feature>
<dbReference type="Gene3D" id="3.40.50.720">
    <property type="entry name" value="NAD(P)-binding Rossmann-like Domain"/>
    <property type="match status" value="2"/>
</dbReference>
<dbReference type="InterPro" id="IPR001732">
    <property type="entry name" value="UDP-Glc/GDP-Man_DH_N"/>
</dbReference>
<dbReference type="InterPro" id="IPR014026">
    <property type="entry name" value="UDP-Glc/GDP-Man_DH_dimer"/>
</dbReference>
<organism evidence="12 13">
    <name type="scientific">candidate division WOR-3 bacterium JGI_Cruoil_03_44_89</name>
    <dbReference type="NCBI Taxonomy" id="1973748"/>
    <lineage>
        <taxon>Bacteria</taxon>
        <taxon>Bacteria division WOR-3</taxon>
    </lineage>
</organism>
<dbReference type="Gene3D" id="1.20.5.100">
    <property type="entry name" value="Cytochrome c1, transmembrane anchor, C-terminal"/>
    <property type="match status" value="1"/>
</dbReference>
<dbReference type="SUPFAM" id="SSF51735">
    <property type="entry name" value="NAD(P)-binding Rossmann-fold domains"/>
    <property type="match status" value="1"/>
</dbReference>
<feature type="active site" description="Nucleophile" evidence="8">
    <location>
        <position position="257"/>
    </location>
</feature>
<feature type="binding site" evidence="10">
    <location>
        <position position="119"/>
    </location>
    <ligand>
        <name>NAD(+)</name>
        <dbReference type="ChEBI" id="CHEBI:57540"/>
    </ligand>
</feature>
<feature type="binding site" evidence="10">
    <location>
        <position position="84"/>
    </location>
    <ligand>
        <name>NAD(+)</name>
        <dbReference type="ChEBI" id="CHEBI:57540"/>
    </ligand>
</feature>
<dbReference type="AlphaFoldDB" id="A0A235BQG9"/>
<proteinExistence type="inferred from homology"/>
<dbReference type="PANTHER" id="PTHR43750">
    <property type="entry name" value="UDP-GLUCOSE 6-DEHYDROGENASE TUAD"/>
    <property type="match status" value="1"/>
</dbReference>
<feature type="binding site" evidence="9">
    <location>
        <begin position="246"/>
        <end position="250"/>
    </location>
    <ligand>
        <name>substrate</name>
    </ligand>
</feature>
<evidence type="ECO:0000256" key="3">
    <source>
        <dbReference type="ARBA" id="ARBA00012954"/>
    </source>
</evidence>
<evidence type="ECO:0000256" key="8">
    <source>
        <dbReference type="PIRSR" id="PIRSR500134-1"/>
    </source>
</evidence>
<protein>
    <recommendedName>
        <fullName evidence="3 7">UDP-glucose 6-dehydrogenase</fullName>
        <ecNumber evidence="3 7">1.1.1.22</ecNumber>
    </recommendedName>
</protein>
<dbReference type="NCBIfam" id="TIGR03026">
    <property type="entry name" value="NDP-sugDHase"/>
    <property type="match status" value="1"/>
</dbReference>
<feature type="binding site" evidence="9">
    <location>
        <position position="254"/>
    </location>
    <ligand>
        <name>substrate</name>
    </ligand>
</feature>
<evidence type="ECO:0000256" key="2">
    <source>
        <dbReference type="ARBA" id="ARBA00006601"/>
    </source>
</evidence>
<evidence type="ECO:0000256" key="10">
    <source>
        <dbReference type="PIRSR" id="PIRSR500134-3"/>
    </source>
</evidence>
<evidence type="ECO:0000256" key="4">
    <source>
        <dbReference type="ARBA" id="ARBA00023002"/>
    </source>
</evidence>
<comment type="caution">
    <text evidence="12">The sequence shown here is derived from an EMBL/GenBank/DDBJ whole genome shotgun (WGS) entry which is preliminary data.</text>
</comment>
<dbReference type="PANTHER" id="PTHR43750:SF3">
    <property type="entry name" value="UDP-GLUCOSE 6-DEHYDROGENASE TUAD"/>
    <property type="match status" value="1"/>
</dbReference>
<dbReference type="InterPro" id="IPR028357">
    <property type="entry name" value="UDPglc_DH_bac"/>
</dbReference>
<feature type="binding site" evidence="9">
    <location>
        <position position="317"/>
    </location>
    <ligand>
        <name>substrate</name>
    </ligand>
</feature>
<accession>A0A235BQG9</accession>
<evidence type="ECO:0000256" key="9">
    <source>
        <dbReference type="PIRSR" id="PIRSR500134-2"/>
    </source>
</evidence>
<evidence type="ECO:0000256" key="1">
    <source>
        <dbReference type="ARBA" id="ARBA00004701"/>
    </source>
</evidence>
<evidence type="ECO:0000313" key="12">
    <source>
        <dbReference type="EMBL" id="OYD14730.1"/>
    </source>
</evidence>
<dbReference type="UniPathway" id="UPA00038">
    <property type="reaction ID" value="UER00491"/>
</dbReference>
<comment type="similarity">
    <text evidence="2 7">Belongs to the UDP-glucose/GDP-mannose dehydrogenase family.</text>
</comment>
<evidence type="ECO:0000256" key="7">
    <source>
        <dbReference type="PIRNR" id="PIRNR000124"/>
    </source>
</evidence>